<gene>
    <name evidence="2" type="ORF">DA075_12265</name>
</gene>
<dbReference type="SUPFAM" id="SSF46894">
    <property type="entry name" value="C-terminal effector domain of the bipartite response regulators"/>
    <property type="match status" value="1"/>
</dbReference>
<dbReference type="InterPro" id="IPR000792">
    <property type="entry name" value="Tscrpt_reg_LuxR_C"/>
</dbReference>
<accession>A0A2R4WJA4</accession>
<organism evidence="2 3">
    <name type="scientific">Methylobacterium currus</name>
    <dbReference type="NCBI Taxonomy" id="2051553"/>
    <lineage>
        <taxon>Bacteria</taxon>
        <taxon>Pseudomonadati</taxon>
        <taxon>Pseudomonadota</taxon>
        <taxon>Alphaproteobacteria</taxon>
        <taxon>Hyphomicrobiales</taxon>
        <taxon>Methylobacteriaceae</taxon>
        <taxon>Methylobacterium</taxon>
    </lineage>
</organism>
<dbReference type="InterPro" id="IPR016032">
    <property type="entry name" value="Sig_transdc_resp-reg_C-effctor"/>
</dbReference>
<dbReference type="InterPro" id="IPR036388">
    <property type="entry name" value="WH-like_DNA-bd_sf"/>
</dbReference>
<protein>
    <submittedName>
        <fullName evidence="2">LuxR family transcriptional regulator</fullName>
    </submittedName>
</protein>
<dbReference type="Proteomes" id="UP000244755">
    <property type="component" value="Chromosome 1"/>
</dbReference>
<dbReference type="Gene3D" id="1.10.10.10">
    <property type="entry name" value="Winged helix-like DNA-binding domain superfamily/Winged helix DNA-binding domain"/>
    <property type="match status" value="1"/>
</dbReference>
<dbReference type="SMART" id="SM00421">
    <property type="entry name" value="HTH_LUXR"/>
    <property type="match status" value="1"/>
</dbReference>
<evidence type="ECO:0000313" key="3">
    <source>
        <dbReference type="Proteomes" id="UP000244755"/>
    </source>
</evidence>
<dbReference type="GO" id="GO:0003677">
    <property type="term" value="F:DNA binding"/>
    <property type="evidence" value="ECO:0007669"/>
    <property type="project" value="InterPro"/>
</dbReference>
<feature type="domain" description="HTH luxR-type" evidence="1">
    <location>
        <begin position="299"/>
        <end position="356"/>
    </location>
</feature>
<dbReference type="GO" id="GO:0006355">
    <property type="term" value="P:regulation of DNA-templated transcription"/>
    <property type="evidence" value="ECO:0007669"/>
    <property type="project" value="InterPro"/>
</dbReference>
<evidence type="ECO:0000313" key="2">
    <source>
        <dbReference type="EMBL" id="AWB21595.1"/>
    </source>
</evidence>
<sequence>MSPTDDRLRCLDDRLGEAALDPSRWGAVLTEVSNLVGGDGAMLLQSHRRTPGIPCTPDVDALVAGYFGQGWHVKDLRTRAVPRVMRGEVVTDHDILTHEEMARAPFYNDLLRPHGYHWFAVAGFRAGPEHWAVSVQRRTRRGPFEAAQVQPLAGLMGRLGQAAALSEALGRAALDGTLRGLDQVAQAALALDGAGRVIGANPRAEALFDAAFRVADGALRIADPRARDEVAALVEALAPGRPPLASPILVRRRDRRPLVLRILPLAEPVRSPFLGARALLLASDLEAERRPDPALLTQVFGLTTAEARLAALLAGGAALDEAATALGIAVETARSQIKAVFAKTGTSRQGALVALLGAPGLR</sequence>
<dbReference type="EMBL" id="CP028843">
    <property type="protein sequence ID" value="AWB21595.1"/>
    <property type="molecule type" value="Genomic_DNA"/>
</dbReference>
<dbReference type="OrthoDB" id="6697591at2"/>
<dbReference type="AlphaFoldDB" id="A0A2R4WJA4"/>
<proteinExistence type="predicted"/>
<name>A0A2R4WJA4_9HYPH</name>
<reference evidence="2 3" key="1">
    <citation type="submission" date="2018-04" db="EMBL/GenBank/DDBJ databases">
        <title>Methylobacterium sp. PR1016A genome.</title>
        <authorList>
            <person name="Park W."/>
        </authorList>
    </citation>
    <scope>NUCLEOTIDE SEQUENCE [LARGE SCALE GENOMIC DNA]</scope>
    <source>
        <strain evidence="2 3">PR1016A</strain>
    </source>
</reference>
<dbReference type="KEGG" id="mee:DA075_12265"/>
<dbReference type="RefSeq" id="WP_099953468.1">
    <property type="nucleotide sequence ID" value="NZ_CP028843.1"/>
</dbReference>
<keyword evidence="3" id="KW-1185">Reference proteome</keyword>
<evidence type="ECO:0000259" key="1">
    <source>
        <dbReference type="SMART" id="SM00421"/>
    </source>
</evidence>